<accession>A0A934RCB3</accession>
<dbReference type="GO" id="GO:0003824">
    <property type="term" value="F:catalytic activity"/>
    <property type="evidence" value="ECO:0007669"/>
    <property type="project" value="InterPro"/>
</dbReference>
<keyword evidence="2" id="KW-0949">S-adenosyl-L-methionine</keyword>
<comment type="caution">
    <text evidence="8">The sequence shown here is derived from an EMBL/GenBank/DDBJ whole genome shotgun (WGS) entry which is preliminary data.</text>
</comment>
<dbReference type="InterPro" id="IPR058240">
    <property type="entry name" value="rSAM_sf"/>
</dbReference>
<dbReference type="SFLD" id="SFLDS00029">
    <property type="entry name" value="Radical_SAM"/>
    <property type="match status" value="1"/>
</dbReference>
<comment type="cofactor">
    <cofactor evidence="1">
        <name>[4Fe-4S] cluster</name>
        <dbReference type="ChEBI" id="CHEBI:49883"/>
    </cofactor>
</comment>
<keyword evidence="3 6" id="KW-0479">Metal-binding</keyword>
<dbReference type="GO" id="GO:0009055">
    <property type="term" value="F:electron transfer activity"/>
    <property type="evidence" value="ECO:0007669"/>
    <property type="project" value="InterPro"/>
</dbReference>
<dbReference type="GO" id="GO:0046872">
    <property type="term" value="F:metal ion binding"/>
    <property type="evidence" value="ECO:0007669"/>
    <property type="project" value="UniProtKB-KW"/>
</dbReference>
<dbReference type="SUPFAM" id="SSF102114">
    <property type="entry name" value="Radical SAM enzymes"/>
    <property type="match status" value="1"/>
</dbReference>
<keyword evidence="4 6" id="KW-0408">Iron</keyword>
<keyword evidence="6" id="KW-0349">Heme</keyword>
<gene>
    <name evidence="8" type="ORF">JIN81_06565</name>
</gene>
<proteinExistence type="predicted"/>
<evidence type="ECO:0000256" key="1">
    <source>
        <dbReference type="ARBA" id="ARBA00001966"/>
    </source>
</evidence>
<keyword evidence="5" id="KW-0411">Iron-sulfur</keyword>
<dbReference type="EMBL" id="JAENII010000004">
    <property type="protein sequence ID" value="MBK1826674.1"/>
    <property type="molecule type" value="Genomic_DNA"/>
</dbReference>
<dbReference type="InterPro" id="IPR007197">
    <property type="entry name" value="rSAM"/>
</dbReference>
<evidence type="ECO:0000256" key="5">
    <source>
        <dbReference type="ARBA" id="ARBA00023014"/>
    </source>
</evidence>
<dbReference type="InterPro" id="IPR013785">
    <property type="entry name" value="Aldolase_TIM"/>
</dbReference>
<dbReference type="RefSeq" id="WP_200277851.1">
    <property type="nucleotide sequence ID" value="NZ_JAENII010000004.1"/>
</dbReference>
<evidence type="ECO:0000256" key="2">
    <source>
        <dbReference type="ARBA" id="ARBA00022691"/>
    </source>
</evidence>
<evidence type="ECO:0000256" key="4">
    <source>
        <dbReference type="ARBA" id="ARBA00023004"/>
    </source>
</evidence>
<name>A0A934RCB3_9BACT</name>
<dbReference type="Pfam" id="PF13353">
    <property type="entry name" value="Fer4_12"/>
    <property type="match status" value="1"/>
</dbReference>
<protein>
    <submittedName>
        <fullName evidence="8">4Fe-4S cluster-binding domain-containing protein</fullName>
    </submittedName>
</protein>
<evidence type="ECO:0000259" key="7">
    <source>
        <dbReference type="PROSITE" id="PS51007"/>
    </source>
</evidence>
<evidence type="ECO:0000313" key="8">
    <source>
        <dbReference type="EMBL" id="MBK1826674.1"/>
    </source>
</evidence>
<evidence type="ECO:0000256" key="6">
    <source>
        <dbReference type="PROSITE-ProRule" id="PRU00433"/>
    </source>
</evidence>
<dbReference type="PROSITE" id="PS51007">
    <property type="entry name" value="CYTC"/>
    <property type="match status" value="1"/>
</dbReference>
<dbReference type="GO" id="GO:0051536">
    <property type="term" value="F:iron-sulfur cluster binding"/>
    <property type="evidence" value="ECO:0007669"/>
    <property type="project" value="UniProtKB-KW"/>
</dbReference>
<sequence length="161" mass="17692">MSSPLRYAAHTVGTLEVPDEIALIFTISGCPLSCPGCHSADLRDADRGRILNAPSFQSLLERYAGLASCVCFLGGEWQADELIDRLRTARRHGYRTCLYTGSTQVDDAIAVHLDFLKLGPYIAALGGLDNPQTNQRFLDLRTGEDLTHRFQNVAERLRAAA</sequence>
<keyword evidence="9" id="KW-1185">Reference proteome</keyword>
<dbReference type="GO" id="GO:0020037">
    <property type="term" value="F:heme binding"/>
    <property type="evidence" value="ECO:0007669"/>
    <property type="project" value="InterPro"/>
</dbReference>
<evidence type="ECO:0000313" key="9">
    <source>
        <dbReference type="Proteomes" id="UP000658278"/>
    </source>
</evidence>
<organism evidence="8 9">
    <name type="scientific">Haloferula rosea</name>
    <dbReference type="NCBI Taxonomy" id="490093"/>
    <lineage>
        <taxon>Bacteria</taxon>
        <taxon>Pseudomonadati</taxon>
        <taxon>Verrucomicrobiota</taxon>
        <taxon>Verrucomicrobiia</taxon>
        <taxon>Verrucomicrobiales</taxon>
        <taxon>Verrucomicrobiaceae</taxon>
        <taxon>Haloferula</taxon>
    </lineage>
</organism>
<dbReference type="Proteomes" id="UP000658278">
    <property type="component" value="Unassembled WGS sequence"/>
</dbReference>
<dbReference type="AlphaFoldDB" id="A0A934RCB3"/>
<dbReference type="Gene3D" id="3.20.20.70">
    <property type="entry name" value="Aldolase class I"/>
    <property type="match status" value="1"/>
</dbReference>
<dbReference type="InterPro" id="IPR009056">
    <property type="entry name" value="Cyt_c-like_dom"/>
</dbReference>
<evidence type="ECO:0000256" key="3">
    <source>
        <dbReference type="ARBA" id="ARBA00022723"/>
    </source>
</evidence>
<feature type="domain" description="Cytochrome c" evidence="7">
    <location>
        <begin position="16"/>
        <end position="126"/>
    </location>
</feature>
<reference evidence="8" key="1">
    <citation type="submission" date="2021-01" db="EMBL/GenBank/DDBJ databases">
        <title>Modified the classification status of verrucomicrobia.</title>
        <authorList>
            <person name="Feng X."/>
        </authorList>
    </citation>
    <scope>NUCLEOTIDE SEQUENCE</scope>
    <source>
        <strain evidence="8">KCTC 22201</strain>
    </source>
</reference>